<keyword evidence="3" id="KW-1185">Reference proteome</keyword>
<feature type="compositionally biased region" description="Gly residues" evidence="1">
    <location>
        <begin position="249"/>
        <end position="267"/>
    </location>
</feature>
<feature type="region of interest" description="Disordered" evidence="1">
    <location>
        <begin position="1"/>
        <end position="88"/>
    </location>
</feature>
<evidence type="ECO:0000256" key="1">
    <source>
        <dbReference type="SAM" id="MobiDB-lite"/>
    </source>
</evidence>
<dbReference type="Gene3D" id="1.10.260.100">
    <property type="match status" value="1"/>
</dbReference>
<feature type="region of interest" description="Disordered" evidence="1">
    <location>
        <begin position="249"/>
        <end position="286"/>
    </location>
</feature>
<dbReference type="InParanoid" id="A0A2V0PI05"/>
<reference evidence="2 3" key="1">
    <citation type="journal article" date="2018" name="Sci. Rep.">
        <title>Raphidocelis subcapitata (=Pseudokirchneriella subcapitata) provides an insight into genome evolution and environmental adaptations in the Sphaeropleales.</title>
        <authorList>
            <person name="Suzuki S."/>
            <person name="Yamaguchi H."/>
            <person name="Nakajima N."/>
            <person name="Kawachi M."/>
        </authorList>
    </citation>
    <scope>NUCLEOTIDE SEQUENCE [LARGE SCALE GENOMIC DNA]</scope>
    <source>
        <strain evidence="2 3">NIES-35</strain>
    </source>
</reference>
<comment type="caution">
    <text evidence="2">The sequence shown here is derived from an EMBL/GenBank/DDBJ whole genome shotgun (WGS) entry which is preliminary data.</text>
</comment>
<evidence type="ECO:0000313" key="3">
    <source>
        <dbReference type="Proteomes" id="UP000247498"/>
    </source>
</evidence>
<dbReference type="OrthoDB" id="533763at2759"/>
<name>A0A2V0PI05_9CHLO</name>
<dbReference type="EMBL" id="BDRX01000149">
    <property type="protein sequence ID" value="GBF99209.1"/>
    <property type="molecule type" value="Genomic_DNA"/>
</dbReference>
<proteinExistence type="predicted"/>
<feature type="compositionally biased region" description="Low complexity" evidence="1">
    <location>
        <begin position="46"/>
        <end position="79"/>
    </location>
</feature>
<organism evidence="2 3">
    <name type="scientific">Raphidocelis subcapitata</name>
    <dbReference type="NCBI Taxonomy" id="307507"/>
    <lineage>
        <taxon>Eukaryota</taxon>
        <taxon>Viridiplantae</taxon>
        <taxon>Chlorophyta</taxon>
        <taxon>core chlorophytes</taxon>
        <taxon>Chlorophyceae</taxon>
        <taxon>CS clade</taxon>
        <taxon>Sphaeropleales</taxon>
        <taxon>Selenastraceae</taxon>
        <taxon>Raphidocelis</taxon>
    </lineage>
</organism>
<gene>
    <name evidence="2" type="ORF">Rsub_12468</name>
</gene>
<accession>A0A2V0PI05</accession>
<dbReference type="AlphaFoldDB" id="A0A2V0PI05"/>
<protein>
    <submittedName>
        <fullName evidence="2">Uncharacterized protein</fullName>
    </submittedName>
</protein>
<feature type="region of interest" description="Disordered" evidence="1">
    <location>
        <begin position="113"/>
        <end position="150"/>
    </location>
</feature>
<dbReference type="Proteomes" id="UP000247498">
    <property type="component" value="Unassembled WGS sequence"/>
</dbReference>
<evidence type="ECO:0000313" key="2">
    <source>
        <dbReference type="EMBL" id="GBF99209.1"/>
    </source>
</evidence>
<dbReference type="STRING" id="307507.A0A2V0PI05"/>
<feature type="compositionally biased region" description="Gly residues" evidence="1">
    <location>
        <begin position="31"/>
        <end position="45"/>
    </location>
</feature>
<sequence length="286" mass="28017">MGRESPDEDAPPPLDSLEEQVRAVLISCGRRGSGGSSAAGGGSGAGAAAASAAAQPEPQQASARPPAPAAAKAGVLATGTEEEEAELPVASLRPVGALRPRAKPAGALARGFFDAPAKKPAGGARRSASSGGGGGGDPPLLRAKHPPQPGARAIPDFLMLPPGERAARDALVGALAPTRGMLDSIQADPVLRTGFEDPEVMAAVAQIAADPTAISKYKGNARVLEFYAAMGALVGGRLEELEGAAAGTAGDGGAAACGGAGGGGGPAGQRQRAAAAPRPEVRWRDG</sequence>
<feature type="compositionally biased region" description="Acidic residues" evidence="1">
    <location>
        <begin position="1"/>
        <end position="10"/>
    </location>
</feature>